<dbReference type="InterPro" id="IPR011250">
    <property type="entry name" value="OMP/PagP_B-barrel"/>
</dbReference>
<organism evidence="1 2">
    <name type="scientific">Bacteriovorax stolpii</name>
    <name type="common">Bdellovibrio stolpii</name>
    <dbReference type="NCBI Taxonomy" id="960"/>
    <lineage>
        <taxon>Bacteria</taxon>
        <taxon>Pseudomonadati</taxon>
        <taxon>Bdellovibrionota</taxon>
        <taxon>Bacteriovoracia</taxon>
        <taxon>Bacteriovoracales</taxon>
        <taxon>Bacteriovoracaceae</taxon>
        <taxon>Bacteriovorax</taxon>
    </lineage>
</organism>
<dbReference type="RefSeq" id="WP_102243403.1">
    <property type="nucleotide sequence ID" value="NZ_CP025704.1"/>
</dbReference>
<dbReference type="Proteomes" id="UP000235584">
    <property type="component" value="Chromosome"/>
</dbReference>
<accession>A0A2K9NRJ2</accession>
<keyword evidence="2" id="KW-1185">Reference proteome</keyword>
<dbReference type="AlphaFoldDB" id="A0A2K9NRJ2"/>
<sequence length="191" mass="20711">MGICKNVKKLALVLGVVFLSAQTASASLLIEPHIGYNLSGSGDAGGVEYDYNGPQLGARIGWQNLGLMLGLDYTRSSYEQEAKNSAGTVKTDMTRNEIGVFAGYNFPILLRAWGAYYFSNTTKSDNSINTKHKGNTKELGVGFTGLPFLSLNLMYRMVNFDEYESSAGSGSLNPERDFKEIVLGVSLPLTL</sequence>
<evidence type="ECO:0000313" key="1">
    <source>
        <dbReference type="EMBL" id="AUN98112.1"/>
    </source>
</evidence>
<dbReference type="SUPFAM" id="SSF56925">
    <property type="entry name" value="OMPA-like"/>
    <property type="match status" value="1"/>
</dbReference>
<evidence type="ECO:0000313" key="2">
    <source>
        <dbReference type="Proteomes" id="UP000235584"/>
    </source>
</evidence>
<dbReference type="InterPro" id="IPR023614">
    <property type="entry name" value="Porin_dom_sf"/>
</dbReference>
<protein>
    <submittedName>
        <fullName evidence="1">Uncharacterized protein</fullName>
    </submittedName>
</protein>
<gene>
    <name evidence="1" type="ORF">C0V70_08320</name>
</gene>
<name>A0A2K9NRJ2_BACTC</name>
<dbReference type="KEGG" id="bsto:C0V70_08320"/>
<dbReference type="OrthoDB" id="5292760at2"/>
<dbReference type="EMBL" id="CP025704">
    <property type="protein sequence ID" value="AUN98112.1"/>
    <property type="molecule type" value="Genomic_DNA"/>
</dbReference>
<proteinExistence type="predicted"/>
<dbReference type="Gene3D" id="2.40.160.10">
    <property type="entry name" value="Porin"/>
    <property type="match status" value="1"/>
</dbReference>
<reference evidence="1 2" key="1">
    <citation type="submission" date="2018-01" db="EMBL/GenBank/DDBJ databases">
        <title>Complete genome sequence of Bacteriovorax stolpii DSM12778.</title>
        <authorList>
            <person name="Tang B."/>
            <person name="Chang J."/>
        </authorList>
    </citation>
    <scope>NUCLEOTIDE SEQUENCE [LARGE SCALE GENOMIC DNA]</scope>
    <source>
        <strain evidence="1 2">DSM 12778</strain>
    </source>
</reference>